<dbReference type="GO" id="GO:0007165">
    <property type="term" value="P:signal transduction"/>
    <property type="evidence" value="ECO:0007669"/>
    <property type="project" value="InterPro"/>
</dbReference>
<reference evidence="9" key="1">
    <citation type="journal article" date="2023" name="G3 (Bethesda)">
        <title>A reference genome for the long-term kleptoplast-retaining sea slug Elysia crispata morphotype clarki.</title>
        <authorList>
            <person name="Eastman K.E."/>
            <person name="Pendleton A.L."/>
            <person name="Shaikh M.A."/>
            <person name="Suttiyut T."/>
            <person name="Ogas R."/>
            <person name="Tomko P."/>
            <person name="Gavelis G."/>
            <person name="Widhalm J.R."/>
            <person name="Wisecaver J.H."/>
        </authorList>
    </citation>
    <scope>NUCLEOTIDE SEQUENCE</scope>
    <source>
        <strain evidence="9">ECLA1</strain>
    </source>
</reference>
<feature type="compositionally biased region" description="Low complexity" evidence="7">
    <location>
        <begin position="581"/>
        <end position="601"/>
    </location>
</feature>
<feature type="compositionally biased region" description="Basic and acidic residues" evidence="7">
    <location>
        <begin position="503"/>
        <end position="515"/>
    </location>
</feature>
<feature type="region of interest" description="Disordered" evidence="7">
    <location>
        <begin position="2889"/>
        <end position="2911"/>
    </location>
</feature>
<keyword evidence="3" id="KW-0597">Phosphoprotein</keyword>
<feature type="region of interest" description="Disordered" evidence="7">
    <location>
        <begin position="1639"/>
        <end position="1681"/>
    </location>
</feature>
<keyword evidence="10" id="KW-1185">Reference proteome</keyword>
<feature type="coiled-coil region" evidence="6">
    <location>
        <begin position="1448"/>
        <end position="1570"/>
    </location>
</feature>
<keyword evidence="5" id="KW-0206">Cytoskeleton</keyword>
<sequence>MHLMSGQLDTLRIQYEHQVSSLQRQLEAERRSNQEQTHLKRQQYEQLVCDLREVLGQKHQATLDSALARLSHAHTGEIKRLQAEHQNDICLELTAMKLSLEQVYATKSEMEAQESKQRFDQRLEALNKQHKEELNRFSSAQANTETTASLTEQYNQLVKRISEDLEQQFLSGGPETKHNGIDGDSLEDIEDTGYPSSQEIHNLLQSQQAEIAALRDRLHSGKEKDGSGDNQEEGMDVAELEQQLADLHKQYQAQVEQIQSSIKARDEEQEKEFAAYKKQVEKQQEDLRSHYENKIQDMETSFETEISNMKEKYEVQISGFINSKLNEAAECDFSNESNQQKGGALPTALSTPQQREYIQKTMALTAISDNDSDVSADASSGAPPVDYPARLQVLEAELLDRDSQLNELGARLRRQESSASSETEKELIYLKAKVTQLQQEASTALTRCSELQTFLQQKNAEIEQLQMENKDLNVVLEVKDKKINQLEAEKAESEKLYRDLLERESPRSKGSHGRDMPSGSSVDDSFASARDSIHNTPRSYASDHLEFTSPRSDVGDDENKHHSHHNASNTHELNDSIPFANDSSDYSSRNGNNNNNNNNSNSAALELAVEDLKRKVEELDTHLASAKEREKLLKLQLEESEHHHDEAIEMLKQELEHERKIEVETLQSEFRVQLEVELKRQAAQLCPEGSPVSEAGMLSSSVQQVQMAGPQLDCFSANNNATPVEEPLLQQSITLSQTSERNSILEDDRVDPLLQTSAFEIQQAVQGAHDPLFSKAATAEGKDNDDLNDYMDGVRDTNKSENLSDDSKASSPMGVPSPVHSSTPMAKRAKAEPLTDIEKEMEALQQEYEAKFAQLKAERDAAEERYDRLMQGVQSGEYPELNQLMKDKYDEELELTKSLIQQDFDAQMKEEKKKFVEKHRKLMTDFMADREKEEEEANRKHTEELEHLRDNLNREFEEKLSAYEQENIRLSRDLDLLRDVCQEEREEETPGNDSALPDIEEITLNFQQQLQNMQQTVPLNSEQSDCRDTSTPVTRPESVETGVQYEYEESEEETEAERAPTRQLRSFADVVKSPSPASVQDMEFTIEQLTAQVERLTLQLAQQQQEGAKTPTRSPQHSPENDTLKEEDSALVAMLQSDLERISAERESVQRTNDRLLSLLSDSVKTYVGVEDTINRKLSMVVSGATPRPCAGETSVGGAGSRPTSRPGSVETVPQSGREDSPAIDRKGATPDPDTSQDSHHLEDTSILSNATDEGLEISHRLAESIFVGPDLDAEGEEILTDARSRLTTAVGQLLELMERSTVQLMEAKATQQELLDTLAARGQELESTTSRNTELDSQLAAEIQAKDYLGLELHKAEGLIAGYSAERESLESQVQNLEEQREALIVDLDATRSRLDEFQRSQTEMESLRQDLGRQQELLRDNAGQEMQVEEQPSRSPQGNTTPPALLKEVDSLNQEKRELAEQLQHQLDLSRRRLTELEALAEDAERRHEIQLEERSRQVEDLRLQLDNTERQLKASKAFVAEQMAEREQEREEHQKEVERLEELMQGKDKSANSQQRLQTEIADLTEQLQARMTSQSNMHQRTLELQRALEDKELSAHDLKAWVAQLEAELDQRGSVEEQLKQRISRLELQLTQQQSEEENLEYSDASQTEAALAAGKSRGADSPTITSPSRKPWTSQVSLEEEVLRSQKIEEELQQENAVLKEQVQQQMVQISGLRNQLDQLRHYGGQDAEEDVTQLRTRLQTERDALERSEAQAVEAQTKIEKFEGLLKMKEEEIENIRSKVSKIMEMGDTQEENQTLKSQLEELQGQVSQLSSVSTLPALPPELLEEKNSEIEELRQKIQEQETLQQAQVRELQTRLKERDEEISDLQDNITSLRRGEPYLDVSLPLNEDPDKVLNISMTGRTTRSARAVTPTSIQQELEDTMQEREGEISVLLQEVGDLKRRLADKEEKLAMEKSDKETASSLEETLRQKESEVYELTCEVKELRQQLQDKEQEITQTSEERDKAQEQLNEKEARLDQMMLQIDSLQEEITSLTTFQLELQKDFDTVQAMLDDKEKEIESLTKELTDTKTQQETLDTVLHLEKVVATLQKDLREKQNVVEEKEEELYELRDKLEEMGKVSEEVTSLRAEVASKAQLLQQEQKCAKDSQEALEKEQKDLEDIKKERQAEKETEEQRIISLQKSLHEKNSKIKDQEAKIDSLEKGMKEIQEKSQKETASLLDALEKSAADYEKRIVSIEEQLKTQGDNYAALQAAADHSKSIESKVELLNQEIQDKEMALESLQNNLTQSAEQHEVEVENLKLQLVTKEKDHEKMLKDFKNEQEKVLQDVKNGHEKLVADLKSYHENGVSNLKTDLASREVDLQDVRRLLKETEEQLRLRQSALLDAQTEREQLDKLKQTVEEKNQSIAELEGQLRFRQSCILDMEAERERVLEERDDFEAELRQDLEEKEKALQDMQDKYTQLKESLGEEVEHMEQEFQRSSQARVVKTSPGEQDSSGDEEASSNTVESLKIKLSQVSEELAALKSKRGEVEERLAQTNLQLCEREEQLQQLQAEMQQQAEQSQSAARTTWDLQHKLSQMETSLKDAEARAAAKAARLEESQTNAHNLQAKLAEMELAQSKAQSDGNIEIVDKVSKEEVEKMSERHQEEVAKKEHELKKLRQELDKWMEVAAGQDNVQHQVKEQEKQVQTLKEELGSTESSISSLQQKLSSKDEELANAQEQLFLLRTERAQPSGVTTQHQEGAEQSLSPETKQSISHLKTQLRKAHAALEEMRTGGEGSGESEEEVEKLRQELRQKEEELAVLRSRFNGEELDTVKTLQDIREDHRQELVHLQDQHDQDVRQLRKVQERKLEQALEELRQALEKEHKTELNAMRVQLQAGNQTLGGQMENSSGEGSSRSSLTSEDSLIPQRLQSLLKRLNSLGEHLLSVSDLEYLQQHLTPDARPQGDTSAWSQERRGLMDQIDALKDLLQQADKVAKQGDEERSDWRSDLLQALVSVYEKERRILQAEINTADSLFPEVNIITQLEARLHDLEQVHQSGLDDMLSADRQSLLDEVDSLHHQLLEARAQLQDSKDSLDQRISQLEDAKTNAEWKLQRQIELLEYKLQQEAVVQDDLRKSLRLERGRVTELSQQSSRERARTLELQGELSETQIGLSKARDALEREQQRFSSVTLDWSVSIDALEEERAKTNRLAELLESAKRRLTTVEEDVAHADARYLQRSNSEEEYIQELKSQLTRERQRSVQFSEAEEQAKGQVVQLTDTLDHLKAKVTSLRDEYEAKIETIQRENSEKEMREQRSRLDAEAVTKLTQLLDEERESHQSALEQEKELTRHLRREADRVRLNHSQQVRQLESENAAQVDTLKQELANARAELAQKARRAEALEVEEEVGNRKKLRAVEKDKEELRLKVSQLEQELSQVQDRARQLEQELESHTRKTQQSQDSTDARVKRGHKEAVVTLLTASVIDQELKYRLSQCCNKLQSLAHQLQEMTVQQQQRSRFVQDNFDDSSLAGVMAELDKLRDEIKEREQAVSDEKLQNGSTDSNQVAELVKHNQQLAERVLRLRQDKEHLTNSLELLESRLNANVGRGKKENVTSFPQYVSDVTSDEETVYDRTVWASERLSLQMALDSAEHEIQRLRGELQQFRKFMNAEGQLVTVDHEKTTRLYGKFLRAESFRKALVYQKKYLLLLLGGYRDTEQETLAILASMGGFPSPGVGLSFHGRHSRAFTVFRSAGRTVIAIFRMKYLVRKWKRATRIGSPVMTGQITHQHGYVPLSSSFPTHQRHSGSGTNQRLLRHQRPSATMASAASGLHHPNNNNSNSSSNSLDYVDSMSNGGVSTLTSNVYPGAVRASSLNSTTPPTKDSSRRTRNAPRGNREDARRRILLDEVSSSPRQPSSARSCQIENDDDNFLHYLEKVKEQLTDRDYDTSSPSGRRTGWR</sequence>
<feature type="region of interest" description="Disordered" evidence="7">
    <location>
        <begin position="1016"/>
        <end position="1063"/>
    </location>
</feature>
<feature type="coiled-coil region" evidence="6">
    <location>
        <begin position="3186"/>
        <end position="3223"/>
    </location>
</feature>
<feature type="region of interest" description="Disordered" evidence="7">
    <location>
        <begin position="3854"/>
        <end position="3911"/>
    </location>
</feature>
<feature type="region of interest" description="Disordered" evidence="7">
    <location>
        <begin position="2733"/>
        <end position="2764"/>
    </location>
</feature>
<dbReference type="InterPro" id="IPR028745">
    <property type="entry name" value="AKAP9/Pericentrin"/>
</dbReference>
<feature type="coiled-coil region" evidence="6">
    <location>
        <begin position="1683"/>
        <end position="1882"/>
    </location>
</feature>
<feature type="compositionally biased region" description="Polar residues" evidence="7">
    <location>
        <begin position="3781"/>
        <end position="3799"/>
    </location>
</feature>
<dbReference type="Proteomes" id="UP001283361">
    <property type="component" value="Unassembled WGS sequence"/>
</dbReference>
<feature type="coiled-coil region" evidence="6">
    <location>
        <begin position="2962"/>
        <end position="2989"/>
    </location>
</feature>
<feature type="coiled-coil region" evidence="6">
    <location>
        <begin position="3055"/>
        <end position="3100"/>
    </location>
</feature>
<feature type="region of interest" description="Disordered" evidence="7">
    <location>
        <begin position="2474"/>
        <end position="2513"/>
    </location>
</feature>
<accession>A0AAE1AIM3</accession>
<evidence type="ECO:0000256" key="3">
    <source>
        <dbReference type="ARBA" id="ARBA00022553"/>
    </source>
</evidence>
<dbReference type="PANTHER" id="PTHR44981:SF2">
    <property type="entry name" value="PERICENTRIN-LIKE PROTEIN, ISOFORM F"/>
    <property type="match status" value="1"/>
</dbReference>
<keyword evidence="2" id="KW-0963">Cytoplasm</keyword>
<feature type="compositionally biased region" description="Polar residues" evidence="7">
    <location>
        <begin position="3858"/>
        <end position="3868"/>
    </location>
</feature>
<feature type="compositionally biased region" description="Low complexity" evidence="7">
    <location>
        <begin position="2705"/>
        <end position="2714"/>
    </location>
</feature>
<dbReference type="Pfam" id="PF10495">
    <property type="entry name" value="PACT_coil_coil"/>
    <property type="match status" value="1"/>
</dbReference>
<feature type="compositionally biased region" description="Basic and acidic residues" evidence="7">
    <location>
        <begin position="1217"/>
        <end position="1229"/>
    </location>
</feature>
<feature type="region of interest" description="Disordered" evidence="7">
    <location>
        <begin position="1101"/>
        <end position="1125"/>
    </location>
</feature>
<dbReference type="EMBL" id="JAWDGP010001769">
    <property type="protein sequence ID" value="KAK3788343.1"/>
    <property type="molecule type" value="Genomic_DNA"/>
</dbReference>
<feature type="compositionally biased region" description="Basic and acidic residues" evidence="7">
    <location>
        <begin position="3430"/>
        <end position="3441"/>
    </location>
</feature>
<feature type="compositionally biased region" description="Low complexity" evidence="7">
    <location>
        <begin position="2897"/>
        <end position="2911"/>
    </location>
</feature>
<name>A0AAE1AIM3_9GAST</name>
<feature type="compositionally biased region" description="Polar residues" evidence="7">
    <location>
        <begin position="1202"/>
        <end position="1215"/>
    </location>
</feature>
<feature type="region of interest" description="Disordered" evidence="7">
    <location>
        <begin position="170"/>
        <end position="194"/>
    </location>
</feature>
<proteinExistence type="predicted"/>
<organism evidence="9 10">
    <name type="scientific">Elysia crispata</name>
    <name type="common">lettuce slug</name>
    <dbReference type="NCBI Taxonomy" id="231223"/>
    <lineage>
        <taxon>Eukaryota</taxon>
        <taxon>Metazoa</taxon>
        <taxon>Spiralia</taxon>
        <taxon>Lophotrochozoa</taxon>
        <taxon>Mollusca</taxon>
        <taxon>Gastropoda</taxon>
        <taxon>Heterobranchia</taxon>
        <taxon>Euthyneura</taxon>
        <taxon>Panpulmonata</taxon>
        <taxon>Sacoglossa</taxon>
        <taxon>Placobranchoidea</taxon>
        <taxon>Plakobranchidae</taxon>
        <taxon>Elysia</taxon>
    </lineage>
</organism>
<feature type="compositionally biased region" description="Basic and acidic residues" evidence="7">
    <location>
        <begin position="2685"/>
        <end position="2700"/>
    </location>
</feature>
<evidence type="ECO:0000313" key="9">
    <source>
        <dbReference type="EMBL" id="KAK3788343.1"/>
    </source>
</evidence>
<feature type="compositionally biased region" description="Polar residues" evidence="7">
    <location>
        <begin position="1435"/>
        <end position="1444"/>
    </location>
</feature>
<feature type="region of interest" description="Disordered" evidence="7">
    <location>
        <begin position="778"/>
        <end position="833"/>
    </location>
</feature>
<feature type="compositionally biased region" description="Basic and acidic residues" evidence="7">
    <location>
        <begin position="3880"/>
        <end position="3891"/>
    </location>
</feature>
<evidence type="ECO:0000256" key="7">
    <source>
        <dbReference type="SAM" id="MobiDB-lite"/>
    </source>
</evidence>
<feature type="coiled-coil region" evidence="6">
    <location>
        <begin position="1132"/>
        <end position="1159"/>
    </location>
</feature>
<feature type="compositionally biased region" description="Polar residues" evidence="7">
    <location>
        <begin position="1016"/>
        <end position="1033"/>
    </location>
</feature>
<feature type="region of interest" description="Disordered" evidence="7">
    <location>
        <begin position="1425"/>
        <end position="1446"/>
    </location>
</feature>
<evidence type="ECO:0000256" key="6">
    <source>
        <dbReference type="SAM" id="Coils"/>
    </source>
</evidence>
<feature type="coiled-coil region" evidence="6">
    <location>
        <begin position="3517"/>
        <end position="3587"/>
    </location>
</feature>
<feature type="compositionally biased region" description="Acidic residues" evidence="7">
    <location>
        <begin position="1046"/>
        <end position="1055"/>
    </location>
</feature>
<feature type="region of interest" description="Disordered" evidence="7">
    <location>
        <begin position="1184"/>
        <end position="1246"/>
    </location>
</feature>
<feature type="coiled-coil region" evidence="6">
    <location>
        <begin position="2785"/>
        <end position="2878"/>
    </location>
</feature>
<feature type="coiled-coil region" evidence="6">
    <location>
        <begin position="3627"/>
        <end position="3654"/>
    </location>
</feature>
<feature type="region of interest" description="Disordered" evidence="7">
    <location>
        <begin position="2680"/>
        <end position="2719"/>
    </location>
</feature>
<dbReference type="GO" id="GO:0005813">
    <property type="term" value="C:centrosome"/>
    <property type="evidence" value="ECO:0007669"/>
    <property type="project" value="UniProtKB-SubCell"/>
</dbReference>
<dbReference type="GO" id="GO:0005737">
    <property type="term" value="C:cytoplasm"/>
    <property type="evidence" value="ECO:0007669"/>
    <property type="project" value="UniProtKB-ARBA"/>
</dbReference>
<dbReference type="InterPro" id="IPR019528">
    <property type="entry name" value="PACT_domain"/>
</dbReference>
<feature type="compositionally biased region" description="Polar residues" evidence="7">
    <location>
        <begin position="2739"/>
        <end position="2764"/>
    </location>
</feature>
<feature type="coiled-coil region" evidence="6">
    <location>
        <begin position="420"/>
        <end position="503"/>
    </location>
</feature>
<evidence type="ECO:0000259" key="8">
    <source>
        <dbReference type="Pfam" id="PF10495"/>
    </source>
</evidence>
<feature type="coiled-coil region" evidence="6">
    <location>
        <begin position="109"/>
        <end position="143"/>
    </location>
</feature>
<feature type="coiled-coil region" evidence="6">
    <location>
        <begin position="197"/>
        <end position="297"/>
    </location>
</feature>
<protein>
    <recommendedName>
        <fullName evidence="8">Pericentrin/AKAP-450 centrosomal targeting domain-containing protein</fullName>
    </recommendedName>
</protein>
<feature type="compositionally biased region" description="Basic and acidic residues" evidence="7">
    <location>
        <begin position="2474"/>
        <end position="2483"/>
    </location>
</feature>
<feature type="region of interest" description="Disordered" evidence="7">
    <location>
        <begin position="3778"/>
        <end position="3836"/>
    </location>
</feature>
<dbReference type="GO" id="GO:0060090">
    <property type="term" value="F:molecular adaptor activity"/>
    <property type="evidence" value="ECO:0007669"/>
    <property type="project" value="InterPro"/>
</dbReference>
<keyword evidence="4 6" id="KW-0175">Coiled coil</keyword>
<gene>
    <name evidence="9" type="ORF">RRG08_025072</name>
</gene>
<feature type="coiled-coil region" evidence="6">
    <location>
        <begin position="916"/>
        <end position="987"/>
    </location>
</feature>
<feature type="region of interest" description="Disordered" evidence="7">
    <location>
        <begin position="3430"/>
        <end position="3456"/>
    </location>
</feature>
<feature type="coiled-coil region" evidence="6">
    <location>
        <begin position="1354"/>
        <end position="1395"/>
    </location>
</feature>
<comment type="caution">
    <text evidence="9">The sequence shown here is derived from an EMBL/GenBank/DDBJ whole genome shotgun (WGS) entry which is preliminary data.</text>
</comment>
<feature type="compositionally biased region" description="Low complexity" evidence="7">
    <location>
        <begin position="3895"/>
        <end position="3906"/>
    </location>
</feature>
<evidence type="ECO:0000256" key="1">
    <source>
        <dbReference type="ARBA" id="ARBA00004300"/>
    </source>
</evidence>
<dbReference type="PANTHER" id="PTHR44981">
    <property type="entry name" value="PERICENTRIN-LIKE PROTEIN, ISOFORM F"/>
    <property type="match status" value="1"/>
</dbReference>
<comment type="subcellular location">
    <subcellularLocation>
        <location evidence="1">Cytoplasm</location>
        <location evidence="1">Cytoskeleton</location>
        <location evidence="1">Microtubule organizing center</location>
        <location evidence="1">Centrosome</location>
    </subcellularLocation>
</comment>
<feature type="coiled-coil region" evidence="6">
    <location>
        <begin position="834"/>
        <end position="872"/>
    </location>
</feature>
<evidence type="ECO:0000313" key="10">
    <source>
        <dbReference type="Proteomes" id="UP001283361"/>
    </source>
</evidence>
<evidence type="ECO:0000256" key="2">
    <source>
        <dbReference type="ARBA" id="ARBA00022490"/>
    </source>
</evidence>
<feature type="compositionally biased region" description="Low complexity" evidence="7">
    <location>
        <begin position="3821"/>
        <end position="3831"/>
    </location>
</feature>
<feature type="compositionally biased region" description="Polar residues" evidence="7">
    <location>
        <begin position="1667"/>
        <end position="1681"/>
    </location>
</feature>
<feature type="coiled-coil region" evidence="6">
    <location>
        <begin position="3256"/>
        <end position="3301"/>
    </location>
</feature>
<feature type="region of interest" description="Disordered" evidence="7">
    <location>
        <begin position="2153"/>
        <end position="2181"/>
    </location>
</feature>
<feature type="domain" description="Pericentrin/AKAP-450 centrosomal targeting" evidence="8">
    <location>
        <begin position="3675"/>
        <end position="3757"/>
    </location>
</feature>
<evidence type="ECO:0000256" key="4">
    <source>
        <dbReference type="ARBA" id="ARBA00023054"/>
    </source>
</evidence>
<feature type="compositionally biased region" description="Polar residues" evidence="7">
    <location>
        <begin position="1101"/>
        <end position="1118"/>
    </location>
</feature>
<feature type="region of interest" description="Disordered" evidence="7">
    <location>
        <begin position="503"/>
        <end position="601"/>
    </location>
</feature>
<evidence type="ECO:0000256" key="5">
    <source>
        <dbReference type="ARBA" id="ARBA00023212"/>
    </source>
</evidence>
<dbReference type="Gene3D" id="1.10.287.1490">
    <property type="match status" value="1"/>
</dbReference>